<evidence type="ECO:0000256" key="1">
    <source>
        <dbReference type="SAM" id="Phobius"/>
    </source>
</evidence>
<evidence type="ECO:0000313" key="2">
    <source>
        <dbReference type="EMBL" id="MBG9978185.1"/>
    </source>
</evidence>
<keyword evidence="3" id="KW-1185">Reference proteome</keyword>
<organism evidence="2 3">
    <name type="scientific">Ruoffia tabacinasalis</name>
    <dbReference type="NCBI Taxonomy" id="87458"/>
    <lineage>
        <taxon>Bacteria</taxon>
        <taxon>Bacillati</taxon>
        <taxon>Bacillota</taxon>
        <taxon>Bacilli</taxon>
        <taxon>Lactobacillales</taxon>
        <taxon>Aerococcaceae</taxon>
        <taxon>Ruoffia</taxon>
    </lineage>
</organism>
<comment type="caution">
    <text evidence="2">The sequence shown here is derived from an EMBL/GenBank/DDBJ whole genome shotgun (WGS) entry which is preliminary data.</text>
</comment>
<feature type="transmembrane region" description="Helical" evidence="1">
    <location>
        <begin position="40"/>
        <end position="56"/>
    </location>
</feature>
<keyword evidence="1" id="KW-1133">Transmembrane helix</keyword>
<keyword evidence="1" id="KW-0472">Membrane</keyword>
<gene>
    <name evidence="2" type="ORF">HYQ42_05230</name>
</gene>
<evidence type="ECO:0000313" key="3">
    <source>
        <dbReference type="Proteomes" id="UP000823401"/>
    </source>
</evidence>
<dbReference type="Proteomes" id="UP000823401">
    <property type="component" value="Unassembled WGS sequence"/>
</dbReference>
<sequence length="58" mass="6315">MFLSLLGVTIGAGLVDSLNPIAIAQQFVLQSTAKSKHSILTYIFGLLFYFGIAQIIRN</sequence>
<name>A0ABS0LIS0_9LACT</name>
<keyword evidence="1" id="KW-0812">Transmembrane</keyword>
<dbReference type="RefSeq" id="WP_197104298.1">
    <property type="nucleotide sequence ID" value="NZ_JACCEL010000010.1"/>
</dbReference>
<reference evidence="2 3" key="1">
    <citation type="submission" date="2020-07" db="EMBL/GenBank/DDBJ databases">
        <title>Facklamia lactis sp. nov., isolated from raw milk.</title>
        <authorList>
            <person name="Doll E.V."/>
            <person name="Huptas C."/>
            <person name="Staib L."/>
            <person name="Wenning M."/>
            <person name="Scherer S."/>
        </authorList>
    </citation>
    <scope>NUCLEOTIDE SEQUENCE [LARGE SCALE GENOMIC DNA]</scope>
    <source>
        <strain evidence="2 3">DSM 104272</strain>
    </source>
</reference>
<proteinExistence type="predicted"/>
<accession>A0ABS0LIS0</accession>
<protein>
    <submittedName>
        <fullName evidence="2">Uncharacterized protein</fullName>
    </submittedName>
</protein>
<dbReference type="EMBL" id="JACCEL010000010">
    <property type="protein sequence ID" value="MBG9978185.1"/>
    <property type="molecule type" value="Genomic_DNA"/>
</dbReference>